<reference evidence="7 8" key="1">
    <citation type="submission" date="2024-02" db="EMBL/GenBank/DDBJ databases">
        <authorList>
            <person name="Vignale AGUSTIN F."/>
            <person name="Sosa J E."/>
            <person name="Modenutti C."/>
        </authorList>
    </citation>
    <scope>NUCLEOTIDE SEQUENCE [LARGE SCALE GENOMIC DNA]</scope>
</reference>
<dbReference type="Pfam" id="PF01095">
    <property type="entry name" value="Pectinesterase"/>
    <property type="match status" value="1"/>
</dbReference>
<dbReference type="PANTHER" id="PTHR31707">
    <property type="entry name" value="PECTINESTERASE"/>
    <property type="match status" value="1"/>
</dbReference>
<name>A0ABC8R853_9AQUA</name>
<keyword evidence="2" id="KW-0378">Hydrolase</keyword>
<dbReference type="SUPFAM" id="SSF51126">
    <property type="entry name" value="Pectin lyase-like"/>
    <property type="match status" value="1"/>
</dbReference>
<comment type="pathway">
    <text evidence="1">Glycan metabolism; pectin degradation; 2-dehydro-3-deoxy-D-gluconate from pectin: step 1/5.</text>
</comment>
<evidence type="ECO:0000259" key="6">
    <source>
        <dbReference type="Pfam" id="PF01095"/>
    </source>
</evidence>
<keyword evidence="3" id="KW-0063">Aspartyl esterase</keyword>
<dbReference type="GO" id="GO:0071555">
    <property type="term" value="P:cell wall organization"/>
    <property type="evidence" value="ECO:0007669"/>
    <property type="project" value="UniProtKB-KW"/>
</dbReference>
<evidence type="ECO:0000313" key="8">
    <source>
        <dbReference type="Proteomes" id="UP001642360"/>
    </source>
</evidence>
<evidence type="ECO:0000256" key="2">
    <source>
        <dbReference type="ARBA" id="ARBA00022801"/>
    </source>
</evidence>
<comment type="catalytic activity">
    <reaction evidence="5">
        <text>[(1-&gt;4)-alpha-D-galacturonosyl methyl ester](n) + n H2O = [(1-&gt;4)-alpha-D-galacturonosyl](n) + n methanol + n H(+)</text>
        <dbReference type="Rhea" id="RHEA:22380"/>
        <dbReference type="Rhea" id="RHEA-COMP:14570"/>
        <dbReference type="Rhea" id="RHEA-COMP:14573"/>
        <dbReference type="ChEBI" id="CHEBI:15377"/>
        <dbReference type="ChEBI" id="CHEBI:15378"/>
        <dbReference type="ChEBI" id="CHEBI:17790"/>
        <dbReference type="ChEBI" id="CHEBI:140522"/>
        <dbReference type="ChEBI" id="CHEBI:140523"/>
        <dbReference type="EC" id="3.1.1.11"/>
    </reaction>
</comment>
<dbReference type="AlphaFoldDB" id="A0ABC8R853"/>
<dbReference type="InterPro" id="IPR000070">
    <property type="entry name" value="Pectinesterase_cat"/>
</dbReference>
<sequence length="231" mass="25720">RGISGSETQLALKESKRWHLLSLQTILSYIDVASRATRIHYMPSRSVNSTGTVFQNCNLVLRKPHTSSAYNVILANGRSGPGQNTGFAIQNCKITTATDFSPVKHSYNSYLGRPWKENSRSVVMQTTTDEAIAPRGWVEWPGAGSSILRTLYFAEYCNVRPGAATANRDDICRYMQKFPSIQFKAVKRELNQLADLIASQTRNGNLPTYWSTNLPVSIMQLVDKEARDGVG</sequence>
<proteinExistence type="predicted"/>
<evidence type="ECO:0000256" key="4">
    <source>
        <dbReference type="ARBA" id="ARBA00023316"/>
    </source>
</evidence>
<comment type="caution">
    <text evidence="7">The sequence shown here is derived from an EMBL/GenBank/DDBJ whole genome shotgun (WGS) entry which is preliminary data.</text>
</comment>
<evidence type="ECO:0000313" key="7">
    <source>
        <dbReference type="EMBL" id="CAK9140531.1"/>
    </source>
</evidence>
<dbReference type="EMBL" id="CAUOFW020001054">
    <property type="protein sequence ID" value="CAK9140531.1"/>
    <property type="molecule type" value="Genomic_DNA"/>
</dbReference>
<evidence type="ECO:0000256" key="3">
    <source>
        <dbReference type="ARBA" id="ARBA00023085"/>
    </source>
</evidence>
<feature type="domain" description="Pectinesterase catalytic" evidence="6">
    <location>
        <begin position="51"/>
        <end position="168"/>
    </location>
</feature>
<dbReference type="GO" id="GO:0030599">
    <property type="term" value="F:pectinesterase activity"/>
    <property type="evidence" value="ECO:0007669"/>
    <property type="project" value="UniProtKB-EC"/>
</dbReference>
<organism evidence="7 8">
    <name type="scientific">Ilex paraguariensis</name>
    <name type="common">yerba mate</name>
    <dbReference type="NCBI Taxonomy" id="185542"/>
    <lineage>
        <taxon>Eukaryota</taxon>
        <taxon>Viridiplantae</taxon>
        <taxon>Streptophyta</taxon>
        <taxon>Embryophyta</taxon>
        <taxon>Tracheophyta</taxon>
        <taxon>Spermatophyta</taxon>
        <taxon>Magnoliopsida</taxon>
        <taxon>eudicotyledons</taxon>
        <taxon>Gunneridae</taxon>
        <taxon>Pentapetalae</taxon>
        <taxon>asterids</taxon>
        <taxon>campanulids</taxon>
        <taxon>Aquifoliales</taxon>
        <taxon>Aquifoliaceae</taxon>
        <taxon>Ilex</taxon>
    </lineage>
</organism>
<accession>A0ABC8R853</accession>
<evidence type="ECO:0000256" key="5">
    <source>
        <dbReference type="ARBA" id="ARBA00047928"/>
    </source>
</evidence>
<dbReference type="Proteomes" id="UP001642360">
    <property type="component" value="Unassembled WGS sequence"/>
</dbReference>
<keyword evidence="8" id="KW-1185">Reference proteome</keyword>
<dbReference type="InterPro" id="IPR012334">
    <property type="entry name" value="Pectin_lyas_fold"/>
</dbReference>
<evidence type="ECO:0000256" key="1">
    <source>
        <dbReference type="ARBA" id="ARBA00005184"/>
    </source>
</evidence>
<dbReference type="InterPro" id="IPR011050">
    <property type="entry name" value="Pectin_lyase_fold/virulence"/>
</dbReference>
<protein>
    <recommendedName>
        <fullName evidence="6">Pectinesterase catalytic domain-containing protein</fullName>
    </recommendedName>
</protein>
<keyword evidence="4" id="KW-0961">Cell wall biogenesis/degradation</keyword>
<gene>
    <name evidence="7" type="ORF">ILEXP_LOCUS7989</name>
</gene>
<dbReference type="Gene3D" id="2.160.20.10">
    <property type="entry name" value="Single-stranded right-handed beta-helix, Pectin lyase-like"/>
    <property type="match status" value="1"/>
</dbReference>
<feature type="non-terminal residue" evidence="7">
    <location>
        <position position="1"/>
    </location>
</feature>